<feature type="domain" description="PAC" evidence="2">
    <location>
        <begin position="318"/>
        <end position="372"/>
    </location>
</feature>
<dbReference type="EMBL" id="NXAO01000060">
    <property type="protein sequence ID" value="PHO14365.1"/>
    <property type="molecule type" value="Genomic_DNA"/>
</dbReference>
<feature type="domain" description="GGDEF" evidence="3">
    <location>
        <begin position="400"/>
        <end position="536"/>
    </location>
</feature>
<dbReference type="InterPro" id="IPR001610">
    <property type="entry name" value="PAC"/>
</dbReference>
<evidence type="ECO:0000313" key="7">
    <source>
        <dbReference type="Proteomes" id="UP000264693"/>
    </source>
</evidence>
<feature type="domain" description="PAS" evidence="1">
    <location>
        <begin position="261"/>
        <end position="301"/>
    </location>
</feature>
<dbReference type="Gene3D" id="3.30.70.270">
    <property type="match status" value="1"/>
</dbReference>
<gene>
    <name evidence="4" type="ORF">AMRN_0279</name>
    <name evidence="5" type="ORF">CPH92_12480</name>
</gene>
<dbReference type="InterPro" id="IPR000700">
    <property type="entry name" value="PAS-assoc_C"/>
</dbReference>
<dbReference type="NCBIfam" id="TIGR00229">
    <property type="entry name" value="sensory_box"/>
    <property type="match status" value="2"/>
</dbReference>
<dbReference type="SMART" id="SM00086">
    <property type="entry name" value="PAC"/>
    <property type="match status" value="3"/>
</dbReference>
<dbReference type="Proteomes" id="UP000224740">
    <property type="component" value="Unassembled WGS sequence"/>
</dbReference>
<dbReference type="PANTHER" id="PTHR46663:SF2">
    <property type="entry name" value="GGDEF DOMAIN-CONTAINING PROTEIN"/>
    <property type="match status" value="1"/>
</dbReference>
<reference evidence="6" key="1">
    <citation type="submission" date="2017-09" db="EMBL/GenBank/DDBJ databases">
        <title>Arcobacter canalis sp. nov., a new species isolated from a water canal contaminated with urban sewage.</title>
        <authorList>
            <person name="Perez-Cataluna A."/>
            <person name="Salas-Masso N."/>
            <person name="Figueras M.J."/>
        </authorList>
    </citation>
    <scope>NUCLEOTIDE SEQUENCE [LARGE SCALE GENOMIC DNA]</scope>
    <source>
        <strain evidence="6">CECT 7727</strain>
    </source>
</reference>
<evidence type="ECO:0000313" key="5">
    <source>
        <dbReference type="EMBL" id="PHO14365.1"/>
    </source>
</evidence>
<accession>A0A347THH1</accession>
<dbReference type="SUPFAM" id="SSF55073">
    <property type="entry name" value="Nucleotide cyclase"/>
    <property type="match status" value="1"/>
</dbReference>
<dbReference type="Gene3D" id="3.30.450.20">
    <property type="entry name" value="PAS domain"/>
    <property type="match status" value="3"/>
</dbReference>
<dbReference type="EMBL" id="CP032101">
    <property type="protein sequence ID" value="AXX86049.1"/>
    <property type="molecule type" value="Genomic_DNA"/>
</dbReference>
<evidence type="ECO:0000259" key="3">
    <source>
        <dbReference type="PROSITE" id="PS50887"/>
    </source>
</evidence>
<dbReference type="InterPro" id="IPR029787">
    <property type="entry name" value="Nucleotide_cyclase"/>
</dbReference>
<dbReference type="InterPro" id="IPR000160">
    <property type="entry name" value="GGDEF_dom"/>
</dbReference>
<dbReference type="CDD" id="cd01949">
    <property type="entry name" value="GGDEF"/>
    <property type="match status" value="1"/>
</dbReference>
<dbReference type="Pfam" id="PF13426">
    <property type="entry name" value="PAS_9"/>
    <property type="match status" value="2"/>
</dbReference>
<dbReference type="NCBIfam" id="TIGR00254">
    <property type="entry name" value="GGDEF"/>
    <property type="match status" value="1"/>
</dbReference>
<evidence type="ECO:0000259" key="2">
    <source>
        <dbReference type="PROSITE" id="PS50113"/>
    </source>
</evidence>
<dbReference type="SUPFAM" id="SSF55785">
    <property type="entry name" value="PYP-like sensor domain (PAS domain)"/>
    <property type="match status" value="3"/>
</dbReference>
<protein>
    <submittedName>
        <fullName evidence="4">PAS sensor-containing diguanylate cyclase</fullName>
    </submittedName>
</protein>
<evidence type="ECO:0000313" key="4">
    <source>
        <dbReference type="EMBL" id="AXX86049.1"/>
    </source>
</evidence>
<dbReference type="PANTHER" id="PTHR46663">
    <property type="entry name" value="DIGUANYLATE CYCLASE DGCT-RELATED"/>
    <property type="match status" value="1"/>
</dbReference>
<dbReference type="CDD" id="cd00130">
    <property type="entry name" value="PAS"/>
    <property type="match status" value="3"/>
</dbReference>
<dbReference type="InterPro" id="IPR035965">
    <property type="entry name" value="PAS-like_dom_sf"/>
</dbReference>
<dbReference type="InterPro" id="IPR052163">
    <property type="entry name" value="DGC-Regulatory_Protein"/>
</dbReference>
<organism evidence="4 7">
    <name type="scientific">Malaciobacter marinus</name>
    <dbReference type="NCBI Taxonomy" id="505249"/>
    <lineage>
        <taxon>Bacteria</taxon>
        <taxon>Pseudomonadati</taxon>
        <taxon>Campylobacterota</taxon>
        <taxon>Epsilonproteobacteria</taxon>
        <taxon>Campylobacterales</taxon>
        <taxon>Arcobacteraceae</taxon>
        <taxon>Malaciobacter</taxon>
    </lineage>
</organism>
<dbReference type="InterPro" id="IPR013655">
    <property type="entry name" value="PAS_fold_3"/>
</dbReference>
<reference evidence="5" key="2">
    <citation type="submission" date="2017-09" db="EMBL/GenBank/DDBJ databases">
        <authorList>
            <person name="Perez-Cataluna A."/>
            <person name="Figueras M.J."/>
            <person name="Salas-Masso N."/>
        </authorList>
    </citation>
    <scope>NUCLEOTIDE SEQUENCE</scope>
    <source>
        <strain evidence="5">CECT 7727</strain>
    </source>
</reference>
<dbReference type="GO" id="GO:0003824">
    <property type="term" value="F:catalytic activity"/>
    <property type="evidence" value="ECO:0007669"/>
    <property type="project" value="UniProtKB-ARBA"/>
</dbReference>
<dbReference type="Pfam" id="PF00990">
    <property type="entry name" value="GGDEF"/>
    <property type="match status" value="1"/>
</dbReference>
<dbReference type="AlphaFoldDB" id="A0A347THH1"/>
<dbReference type="PROSITE" id="PS50112">
    <property type="entry name" value="PAS"/>
    <property type="match status" value="2"/>
</dbReference>
<dbReference type="Proteomes" id="UP000264693">
    <property type="component" value="Chromosome"/>
</dbReference>
<dbReference type="SMART" id="SM00091">
    <property type="entry name" value="PAS"/>
    <property type="match status" value="3"/>
</dbReference>
<dbReference type="KEGG" id="amar:AMRN_0279"/>
<evidence type="ECO:0000313" key="6">
    <source>
        <dbReference type="Proteomes" id="UP000224740"/>
    </source>
</evidence>
<evidence type="ECO:0000259" key="1">
    <source>
        <dbReference type="PROSITE" id="PS50112"/>
    </source>
</evidence>
<dbReference type="SMART" id="SM00267">
    <property type="entry name" value="GGDEF"/>
    <property type="match status" value="1"/>
</dbReference>
<feature type="domain" description="PAS" evidence="1">
    <location>
        <begin position="1"/>
        <end position="74"/>
    </location>
</feature>
<name>A0A347THH1_9BACT</name>
<dbReference type="FunFam" id="3.30.70.270:FF:000001">
    <property type="entry name" value="Diguanylate cyclase domain protein"/>
    <property type="match status" value="1"/>
</dbReference>
<dbReference type="PROSITE" id="PS50113">
    <property type="entry name" value="PAC"/>
    <property type="match status" value="1"/>
</dbReference>
<reference evidence="4 7" key="3">
    <citation type="submission" date="2018-08" db="EMBL/GenBank/DDBJ databases">
        <title>Complete genome of the Arcobacter marinus type strain JCM 15502.</title>
        <authorList>
            <person name="Miller W.G."/>
            <person name="Yee E."/>
            <person name="Huynh S."/>
            <person name="Parker C.T."/>
        </authorList>
    </citation>
    <scope>NUCLEOTIDE SEQUENCE [LARGE SCALE GENOMIC DNA]</scope>
    <source>
        <strain evidence="4 7">JCM 15502</strain>
    </source>
</reference>
<keyword evidence="6" id="KW-1185">Reference proteome</keyword>
<sequence>MQNRYLEYFNDSPTLFIKFKGNSSKVEYITNNVTTLLGYTLEEVLDSNFSFENIIHKGDYKLIKDEIKELEFSNEIELSPYRVLTKNSNYIWIKEIRKKFYDNKINENHICSYISNITKEVNLKKNLFYTNKIIKTVYDNSVHLIALLKPNGTLIKANKTALEFINKDEKEIINKKFWDTNWWDESQKQIIKKDLKKASKGFLVHSEKKVLDEYYIELTIKPVYDENRVIYLVCEGKDITQAKKKEKKINHYNEIINKQLISITNKEGIIKECSDAFCELTGYDKNELVGKKHNILKHPNNNNDDKYKDLWETITLNRTWKGKLKNKTKDGRSFWVENTITPNCDENGNIESYTAIYNNITTNKKIKEKLITDELTGIYNRRYFNKIFKKYYKKFQKYNEKFVLMIVDIDYFKQYNDNYGHSKGDEVLKDVAQTLKLNLRKCDYVFRIGGEEFAILVAINRHNVSKIIANKLKEAIYNLNIIHEFSFYRRLTISVGIKQINEKLLLKNKIEIFNEADKALYKAKQNGRNRVFTFFDT</sequence>
<dbReference type="InterPro" id="IPR000014">
    <property type="entry name" value="PAS"/>
</dbReference>
<dbReference type="Pfam" id="PF08447">
    <property type="entry name" value="PAS_3"/>
    <property type="match status" value="1"/>
</dbReference>
<proteinExistence type="predicted"/>
<dbReference type="PROSITE" id="PS50887">
    <property type="entry name" value="GGDEF"/>
    <property type="match status" value="1"/>
</dbReference>
<dbReference type="RefSeq" id="WP_099312317.1">
    <property type="nucleotide sequence ID" value="NZ_CP032101.1"/>
</dbReference>
<dbReference type="InterPro" id="IPR043128">
    <property type="entry name" value="Rev_trsase/Diguanyl_cyclase"/>
</dbReference>